<feature type="transmembrane region" description="Helical" evidence="3">
    <location>
        <begin position="209"/>
        <end position="228"/>
    </location>
</feature>
<dbReference type="AlphaFoldDB" id="A0A0F6W2M1"/>
<evidence type="ECO:0000256" key="2">
    <source>
        <dbReference type="SAM" id="MobiDB-lite"/>
    </source>
</evidence>
<feature type="transmembrane region" description="Helical" evidence="3">
    <location>
        <begin position="263"/>
        <end position="282"/>
    </location>
</feature>
<feature type="transmembrane region" description="Helical" evidence="3">
    <location>
        <begin position="367"/>
        <end position="387"/>
    </location>
</feature>
<feature type="transmembrane region" description="Helical" evidence="3">
    <location>
        <begin position="311"/>
        <end position="329"/>
    </location>
</feature>
<evidence type="ECO:0000256" key="3">
    <source>
        <dbReference type="SAM" id="Phobius"/>
    </source>
</evidence>
<feature type="transmembrane region" description="Helical" evidence="3">
    <location>
        <begin position="714"/>
        <end position="733"/>
    </location>
</feature>
<feature type="transmembrane region" description="Helical" evidence="3">
    <location>
        <begin position="551"/>
        <end position="570"/>
    </location>
</feature>
<dbReference type="Pfam" id="PF10101">
    <property type="entry name" value="DUF2339"/>
    <property type="match status" value="2"/>
</dbReference>
<proteinExistence type="predicted"/>
<feature type="transmembrane region" description="Helical" evidence="3">
    <location>
        <begin position="234"/>
        <end position="256"/>
    </location>
</feature>
<accession>A0A0F6W2M1</accession>
<keyword evidence="1" id="KW-0175">Coiled coil</keyword>
<feature type="transmembrane region" description="Helical" evidence="3">
    <location>
        <begin position="793"/>
        <end position="811"/>
    </location>
</feature>
<evidence type="ECO:0008006" key="6">
    <source>
        <dbReference type="Google" id="ProtNLM"/>
    </source>
</evidence>
<feature type="transmembrane region" description="Helical" evidence="3">
    <location>
        <begin position="937"/>
        <end position="957"/>
    </location>
</feature>
<dbReference type="Proteomes" id="UP000034883">
    <property type="component" value="Chromosome"/>
</dbReference>
<feature type="coiled-coil region" evidence="1">
    <location>
        <begin position="37"/>
        <end position="64"/>
    </location>
</feature>
<dbReference type="EMBL" id="CP011125">
    <property type="protein sequence ID" value="AKF05855.1"/>
    <property type="molecule type" value="Genomic_DNA"/>
</dbReference>
<evidence type="ECO:0000313" key="4">
    <source>
        <dbReference type="EMBL" id="AKF05855.1"/>
    </source>
</evidence>
<feature type="transmembrane region" description="Helical" evidence="3">
    <location>
        <begin position="335"/>
        <end position="355"/>
    </location>
</feature>
<feature type="transmembrane region" description="Helical" evidence="3">
    <location>
        <begin position="911"/>
        <end position="930"/>
    </location>
</feature>
<gene>
    <name evidence="4" type="ORF">DB32_003004</name>
</gene>
<feature type="transmembrane region" description="Helical" evidence="3">
    <location>
        <begin position="421"/>
        <end position="440"/>
    </location>
</feature>
<name>A0A0F6W2M1_9BACT</name>
<feature type="transmembrane region" description="Helical" evidence="3">
    <location>
        <begin position="153"/>
        <end position="171"/>
    </location>
</feature>
<dbReference type="PANTHER" id="PTHR38434:SF1">
    <property type="entry name" value="BLL2549 PROTEIN"/>
    <property type="match status" value="1"/>
</dbReference>
<feature type="compositionally biased region" description="Low complexity" evidence="2">
    <location>
        <begin position="106"/>
        <end position="132"/>
    </location>
</feature>
<feature type="transmembrane region" description="Helical" evidence="3">
    <location>
        <begin position="631"/>
        <end position="649"/>
    </location>
</feature>
<evidence type="ECO:0000256" key="1">
    <source>
        <dbReference type="SAM" id="Coils"/>
    </source>
</evidence>
<sequence length="997" mass="104224">MDELETLFAMALCFGGPMALVLAAIAGIVAIARPKQDHELARRVAELEAEVVRLRGEHTTLLTRMSRWEGATAEVTPRVEAVAEPATVIAAETASEPQPELETKAAETAPEAVAPPSTASAPREADATSAASPPSPASEPTGSWERWIGVRGAAAAGAIVLVIAGLSLFQYSIEHGWITPALRVALAGLVGLGCVVASEWPLRVRFPALSGWIAGAGVAILYLASWAASALYGLVPLGISGALMVVVTVACVVLSARRSSLPIALLGLSGGFLTPLALSTGADRPIPLFAYLLVLDAGLLVLAYRKRWPGLALLSFVATALYQLLWFFASMGDATVLVGVTVVVAFTALFVLAPTARDEGETKRDGWTVLLRACAVLHPFLLVLAFARLTSEPLALGATAALLVVLAIGSAFVARRDGLPWVALFASAAAVGVWSIGMLSWPLESIGAASAPLAIAIVVALVFHVSAELDRVARFELSAASSLASTAPLATLAMIAFVRESAWAPLALAALVLLALALRVACLPARAALALPAAVLAPIVTYALAHAARDAASPALVVALIPLQAVPFQIAASLAPRGSRHVLDDAAAIAALFGAVLLAFAPGAPPVAGLGASLVCALLALFAASREGAPSIAVATIVVTALVQAGFAFPGAPAEIDAQRLAVLAGSTLVLAAWPALAPRLARTEWGWRAAALVTPLSFLSLRHLWLAVLGDRFVGALAILCALLALAVALIARSRSLDGSVRRVALVWPVVVAAGFVTLAIPLQLEREWWTIGWALEAAALLVLDRRFDHAGVRYLAMALFAAVTVRLVLNPDVLLYYPRGELRIVNWLSYTYLVPALALVVGSRALADLEVARRRAWERGLYPEGALLAPVLFASALVVVFVWINLTIIDWFATGPALTIPMDRMPARDLAMSIAWAVYALALLALGMARGSTGLRVTSLGLLVITCAKVFLYDLAHLRDLYRVAALSGLAVSLILVSLAYQRFVFRKPTASEAA</sequence>
<keyword evidence="5" id="KW-1185">Reference proteome</keyword>
<feature type="region of interest" description="Disordered" evidence="2">
    <location>
        <begin position="91"/>
        <end position="143"/>
    </location>
</feature>
<feature type="transmembrane region" description="Helical" evidence="3">
    <location>
        <begin position="477"/>
        <end position="497"/>
    </location>
</feature>
<feature type="transmembrane region" description="Helical" evidence="3">
    <location>
        <begin position="393"/>
        <end position="414"/>
    </location>
</feature>
<keyword evidence="3" id="KW-0812">Transmembrane</keyword>
<feature type="transmembrane region" description="Helical" evidence="3">
    <location>
        <begin position="177"/>
        <end position="197"/>
    </location>
</feature>
<dbReference type="KEGG" id="samy:DB32_003004"/>
<protein>
    <recommendedName>
        <fullName evidence="6">DUF2339 domain-containing protein</fullName>
    </recommendedName>
</protein>
<feature type="transmembrane region" description="Helical" evidence="3">
    <location>
        <begin position="446"/>
        <end position="465"/>
    </location>
</feature>
<keyword evidence="3" id="KW-0472">Membrane</keyword>
<dbReference type="PANTHER" id="PTHR38434">
    <property type="entry name" value="BLL2549 PROTEIN"/>
    <property type="match status" value="1"/>
</dbReference>
<keyword evidence="3" id="KW-1133">Transmembrane helix</keyword>
<feature type="transmembrane region" description="Helical" evidence="3">
    <location>
        <begin position="607"/>
        <end position="624"/>
    </location>
</feature>
<feature type="transmembrane region" description="Helical" evidence="3">
    <location>
        <begin position="661"/>
        <end position="678"/>
    </location>
</feature>
<evidence type="ECO:0000313" key="5">
    <source>
        <dbReference type="Proteomes" id="UP000034883"/>
    </source>
</evidence>
<feature type="transmembrane region" description="Helical" evidence="3">
    <location>
        <begin position="770"/>
        <end position="786"/>
    </location>
</feature>
<feature type="transmembrane region" description="Helical" evidence="3">
    <location>
        <begin position="288"/>
        <end position="304"/>
    </location>
</feature>
<dbReference type="OrthoDB" id="5422830at2"/>
<feature type="transmembrane region" description="Helical" evidence="3">
    <location>
        <begin position="503"/>
        <end position="521"/>
    </location>
</feature>
<feature type="transmembrane region" description="Helical" evidence="3">
    <location>
        <begin position="831"/>
        <end position="849"/>
    </location>
</feature>
<feature type="transmembrane region" description="Helical" evidence="3">
    <location>
        <begin position="6"/>
        <end position="32"/>
    </location>
</feature>
<dbReference type="InterPro" id="IPR019286">
    <property type="entry name" value="DUF2339_TM"/>
</dbReference>
<feature type="transmembrane region" description="Helical" evidence="3">
    <location>
        <begin position="528"/>
        <end position="545"/>
    </location>
</feature>
<feature type="transmembrane region" description="Helical" evidence="3">
    <location>
        <begin position="745"/>
        <end position="764"/>
    </location>
</feature>
<reference evidence="4 5" key="1">
    <citation type="submission" date="2015-03" db="EMBL/GenBank/DDBJ databases">
        <title>Genome assembly of Sandaracinus amylolyticus DSM 53668.</title>
        <authorList>
            <person name="Sharma G."/>
            <person name="Subramanian S."/>
        </authorList>
    </citation>
    <scope>NUCLEOTIDE SEQUENCE [LARGE SCALE GENOMIC DNA]</scope>
    <source>
        <strain evidence="4 5">DSM 53668</strain>
    </source>
</reference>
<feature type="transmembrane region" description="Helical" evidence="3">
    <location>
        <begin position="963"/>
        <end position="983"/>
    </location>
</feature>
<organism evidence="4 5">
    <name type="scientific">Sandaracinus amylolyticus</name>
    <dbReference type="NCBI Taxonomy" id="927083"/>
    <lineage>
        <taxon>Bacteria</taxon>
        <taxon>Pseudomonadati</taxon>
        <taxon>Myxococcota</taxon>
        <taxon>Polyangia</taxon>
        <taxon>Polyangiales</taxon>
        <taxon>Sandaracinaceae</taxon>
        <taxon>Sandaracinus</taxon>
    </lineage>
</organism>
<feature type="transmembrane region" description="Helical" evidence="3">
    <location>
        <begin position="869"/>
        <end position="891"/>
    </location>
</feature>
<dbReference type="STRING" id="927083.DB32_003004"/>